<dbReference type="Gene3D" id="2.120.10.30">
    <property type="entry name" value="TolB, C-terminal domain"/>
    <property type="match status" value="2"/>
</dbReference>
<dbReference type="EMBL" id="MFIW01000088">
    <property type="protein sequence ID" value="OGF97323.1"/>
    <property type="molecule type" value="Genomic_DNA"/>
</dbReference>
<organism evidence="3 4">
    <name type="scientific">Candidatus Glassbacteria bacterium RBG_16_58_8</name>
    <dbReference type="NCBI Taxonomy" id="1817866"/>
    <lineage>
        <taxon>Bacteria</taxon>
        <taxon>Candidatus Glassiibacteriota</taxon>
    </lineage>
</organism>
<reference evidence="3 4" key="1">
    <citation type="journal article" date="2016" name="Nat. Commun.">
        <title>Thousands of microbial genomes shed light on interconnected biogeochemical processes in an aquifer system.</title>
        <authorList>
            <person name="Anantharaman K."/>
            <person name="Brown C.T."/>
            <person name="Hug L.A."/>
            <person name="Sharon I."/>
            <person name="Castelle C.J."/>
            <person name="Probst A.J."/>
            <person name="Thomas B.C."/>
            <person name="Singh A."/>
            <person name="Wilkins M.J."/>
            <person name="Karaoz U."/>
            <person name="Brodie E.L."/>
            <person name="Williams K.H."/>
            <person name="Hubbard S.S."/>
            <person name="Banfield J.F."/>
        </authorList>
    </citation>
    <scope>NUCLEOTIDE SEQUENCE [LARGE SCALE GENOMIC DNA]</scope>
</reference>
<sequence length="165" mass="18376">MLRRLTYSPSIDTSPSWSPNGQQIVFTSDRTGNPNLYLMDADGSNVRRLTASTPYDQPYNDTPVWSPIGDKIAFVSRERAEVFNIYTLNILSGRVQQLTAVGHNTHPSWSPDGLHVVFSSNRDGRNEIYVMNWDGTGLRRLTYDGGNSSPAWSPRLNLAKGSDGK</sequence>
<dbReference type="Pfam" id="PF07676">
    <property type="entry name" value="PD40"/>
    <property type="match status" value="3"/>
</dbReference>
<evidence type="ECO:0000313" key="3">
    <source>
        <dbReference type="EMBL" id="OGF97323.1"/>
    </source>
</evidence>
<gene>
    <name evidence="3" type="ORF">A2Z06_03470</name>
</gene>
<dbReference type="InterPro" id="IPR011042">
    <property type="entry name" value="6-blade_b-propeller_TolB-like"/>
</dbReference>
<dbReference type="SUPFAM" id="SSF69304">
    <property type="entry name" value="Tricorn protease N-terminal domain"/>
    <property type="match status" value="1"/>
</dbReference>
<comment type="similarity">
    <text evidence="1">Belongs to the TolB family.</text>
</comment>
<evidence type="ECO:0008006" key="5">
    <source>
        <dbReference type="Google" id="ProtNLM"/>
    </source>
</evidence>
<name>A0A1F5YAX8_9BACT</name>
<feature type="region of interest" description="Disordered" evidence="2">
    <location>
        <begin position="1"/>
        <end position="21"/>
    </location>
</feature>
<evidence type="ECO:0000256" key="2">
    <source>
        <dbReference type="SAM" id="MobiDB-lite"/>
    </source>
</evidence>
<comment type="caution">
    <text evidence="3">The sequence shown here is derived from an EMBL/GenBank/DDBJ whole genome shotgun (WGS) entry which is preliminary data.</text>
</comment>
<protein>
    <recommendedName>
        <fullName evidence="5">Dipeptidylpeptidase IV N-terminal domain-containing protein</fullName>
    </recommendedName>
</protein>
<accession>A0A1F5YAX8</accession>
<dbReference type="InterPro" id="IPR011659">
    <property type="entry name" value="WD40"/>
</dbReference>
<evidence type="ECO:0000256" key="1">
    <source>
        <dbReference type="ARBA" id="ARBA00009820"/>
    </source>
</evidence>
<evidence type="ECO:0000313" key="4">
    <source>
        <dbReference type="Proteomes" id="UP000179034"/>
    </source>
</evidence>
<dbReference type="PANTHER" id="PTHR36842:SF1">
    <property type="entry name" value="PROTEIN TOLB"/>
    <property type="match status" value="1"/>
</dbReference>
<dbReference type="PANTHER" id="PTHR36842">
    <property type="entry name" value="PROTEIN TOLB HOMOLOG"/>
    <property type="match status" value="1"/>
</dbReference>
<feature type="compositionally biased region" description="Polar residues" evidence="2">
    <location>
        <begin position="7"/>
        <end position="21"/>
    </location>
</feature>
<dbReference type="Proteomes" id="UP000179034">
    <property type="component" value="Unassembled WGS sequence"/>
</dbReference>
<dbReference type="AlphaFoldDB" id="A0A1F5YAX8"/>
<proteinExistence type="inferred from homology"/>